<dbReference type="RefSeq" id="WP_006974999.1">
    <property type="nucleotide sequence ID" value="NZ_ABCS01000079.1"/>
</dbReference>
<accession>A6GE59</accession>
<dbReference type="Proteomes" id="UP000005801">
    <property type="component" value="Unassembled WGS sequence"/>
</dbReference>
<proteinExistence type="predicted"/>
<name>A6GE59_9BACT</name>
<dbReference type="EMBL" id="ABCS01000079">
    <property type="protein sequence ID" value="EDM75850.1"/>
    <property type="molecule type" value="Genomic_DNA"/>
</dbReference>
<keyword evidence="3" id="KW-1185">Reference proteome</keyword>
<sequence length="176" mass="19080">MFSKLRPLILAAPLFALAGCSIQPGDYIVFRVAFDAPENQSDCLNGNDPNPNTVDDSTDLTTASSIAIFAFDDDYFLEYGEGLSLQGVRDGSDYSFDGTTVDVEVLNPDDDTYTTNTVDIEVDLIINGKNINGIATTRTTNTCTGASCPEDYDTTCTSTQRFRGSEIKDADLERPV</sequence>
<evidence type="ECO:0000256" key="1">
    <source>
        <dbReference type="SAM" id="SignalP"/>
    </source>
</evidence>
<gene>
    <name evidence="2" type="ORF">PPSIR1_33576</name>
</gene>
<dbReference type="PROSITE" id="PS51257">
    <property type="entry name" value="PROKAR_LIPOPROTEIN"/>
    <property type="match status" value="1"/>
</dbReference>
<organism evidence="2 3">
    <name type="scientific">Plesiocystis pacifica SIR-1</name>
    <dbReference type="NCBI Taxonomy" id="391625"/>
    <lineage>
        <taxon>Bacteria</taxon>
        <taxon>Pseudomonadati</taxon>
        <taxon>Myxococcota</taxon>
        <taxon>Polyangia</taxon>
        <taxon>Nannocystales</taxon>
        <taxon>Nannocystaceae</taxon>
        <taxon>Plesiocystis</taxon>
    </lineage>
</organism>
<comment type="caution">
    <text evidence="2">The sequence shown here is derived from an EMBL/GenBank/DDBJ whole genome shotgun (WGS) entry which is preliminary data.</text>
</comment>
<evidence type="ECO:0008006" key="4">
    <source>
        <dbReference type="Google" id="ProtNLM"/>
    </source>
</evidence>
<feature type="signal peptide" evidence="1">
    <location>
        <begin position="1"/>
        <end position="18"/>
    </location>
</feature>
<reference evidence="2 3" key="1">
    <citation type="submission" date="2007-06" db="EMBL/GenBank/DDBJ databases">
        <authorList>
            <person name="Shimkets L."/>
            <person name="Ferriera S."/>
            <person name="Johnson J."/>
            <person name="Kravitz S."/>
            <person name="Beeson K."/>
            <person name="Sutton G."/>
            <person name="Rogers Y.-H."/>
            <person name="Friedman R."/>
            <person name="Frazier M."/>
            <person name="Venter J.C."/>
        </authorList>
    </citation>
    <scope>NUCLEOTIDE SEQUENCE [LARGE SCALE GENOMIC DNA]</scope>
    <source>
        <strain evidence="2 3">SIR-1</strain>
    </source>
</reference>
<evidence type="ECO:0000313" key="3">
    <source>
        <dbReference type="Proteomes" id="UP000005801"/>
    </source>
</evidence>
<keyword evidence="1" id="KW-0732">Signal</keyword>
<dbReference type="AlphaFoldDB" id="A6GE59"/>
<dbReference type="OrthoDB" id="9829139at2"/>
<protein>
    <recommendedName>
        <fullName evidence="4">Lipoprotein</fullName>
    </recommendedName>
</protein>
<feature type="chain" id="PRO_5002693914" description="Lipoprotein" evidence="1">
    <location>
        <begin position="19"/>
        <end position="176"/>
    </location>
</feature>
<evidence type="ECO:0000313" key="2">
    <source>
        <dbReference type="EMBL" id="EDM75850.1"/>
    </source>
</evidence>